<accession>A0ABV7YC75</accession>
<dbReference type="EMBL" id="JBHRZH010000009">
    <property type="protein sequence ID" value="MFC3761679.1"/>
    <property type="molecule type" value="Genomic_DNA"/>
</dbReference>
<dbReference type="RefSeq" id="WP_205114293.1">
    <property type="nucleotide sequence ID" value="NZ_JAFBCM010000001.1"/>
</dbReference>
<protein>
    <submittedName>
        <fullName evidence="2">Uncharacterized protein</fullName>
    </submittedName>
</protein>
<comment type="caution">
    <text evidence="2">The sequence shown here is derived from an EMBL/GenBank/DDBJ whole genome shotgun (WGS) entry which is preliminary data.</text>
</comment>
<name>A0ABV7YC75_9ACTN</name>
<organism evidence="2 3">
    <name type="scientific">Tenggerimyces flavus</name>
    <dbReference type="NCBI Taxonomy" id="1708749"/>
    <lineage>
        <taxon>Bacteria</taxon>
        <taxon>Bacillati</taxon>
        <taxon>Actinomycetota</taxon>
        <taxon>Actinomycetes</taxon>
        <taxon>Propionibacteriales</taxon>
        <taxon>Nocardioidaceae</taxon>
        <taxon>Tenggerimyces</taxon>
    </lineage>
</organism>
<proteinExistence type="predicted"/>
<reference evidence="3" key="1">
    <citation type="journal article" date="2019" name="Int. J. Syst. Evol. Microbiol.">
        <title>The Global Catalogue of Microorganisms (GCM) 10K type strain sequencing project: providing services to taxonomists for standard genome sequencing and annotation.</title>
        <authorList>
            <consortium name="The Broad Institute Genomics Platform"/>
            <consortium name="The Broad Institute Genome Sequencing Center for Infectious Disease"/>
            <person name="Wu L."/>
            <person name="Ma J."/>
        </authorList>
    </citation>
    <scope>NUCLEOTIDE SEQUENCE [LARGE SCALE GENOMIC DNA]</scope>
    <source>
        <strain evidence="3">CGMCC 4.7241</strain>
    </source>
</reference>
<evidence type="ECO:0000313" key="2">
    <source>
        <dbReference type="EMBL" id="MFC3761679.1"/>
    </source>
</evidence>
<gene>
    <name evidence="2" type="ORF">ACFOUW_12600</name>
</gene>
<evidence type="ECO:0000256" key="1">
    <source>
        <dbReference type="SAM" id="MobiDB-lite"/>
    </source>
</evidence>
<sequence length="592" mass="64824">MLNIQDMPDDLRSVGLQSLAPVPFLDRLLVNHGASKDRPPASYAGPWIDHLAWGVDSAVAAIRLALAGQLAGATMVARLQLERWTNHRAFNAKIAHRSGESSFDYFARVWSLDTQAQTSHTTDLEADPSGDIFGGHAITDALTRSVGEPDDPHRHVRLSDGEEICAALTLGLLDDLLHGFDGVDAVEWDSRERCDPGKVPANAYVAIGAIASAVTLSLRQIREALSLLAIERQDMKAVMILRQFPDHFSKADSDSGTEVAGRAPIPKQAKSPPIPFPVQLSTPDLASLLPLHPMHGLRTNPLGATERAAELFDQVLDGQKPFGRYFRDDELLRFAFAWHRRASARSALLAFDQEREHLGDDFNLDSLGGREMWYVLVSEAAGVAAGWLSGPEADAGALIASGLRSAYWLWLEDDDRAMAVLRCVLEQCARMRAWRTKPEKAAQLEESTRTTPRDWLGAASWRRLEPLNRALGELAHSRITSSWHGARELLATFQRDGDSEESFFTARGHCLDVVTKLACQEVLATSRQVSNAVGDEFDALFQSIGIAGAEVDVERGALFDHIWSKRSIPLGPPTFGGPAVEWFRANRAGAGS</sequence>
<dbReference type="Proteomes" id="UP001595699">
    <property type="component" value="Unassembled WGS sequence"/>
</dbReference>
<evidence type="ECO:0000313" key="3">
    <source>
        <dbReference type="Proteomes" id="UP001595699"/>
    </source>
</evidence>
<feature type="region of interest" description="Disordered" evidence="1">
    <location>
        <begin position="252"/>
        <end position="274"/>
    </location>
</feature>
<keyword evidence="3" id="KW-1185">Reference proteome</keyword>